<dbReference type="AlphaFoldDB" id="A0A8H7WJV1"/>
<proteinExistence type="predicted"/>
<accession>A0A8H7WJV1</accession>
<dbReference type="InterPro" id="IPR045168">
    <property type="entry name" value="YTH_prot"/>
</dbReference>
<feature type="region of interest" description="Disordered" evidence="1">
    <location>
        <begin position="232"/>
        <end position="436"/>
    </location>
</feature>
<feature type="compositionally biased region" description="Polar residues" evidence="1">
    <location>
        <begin position="241"/>
        <end position="254"/>
    </location>
</feature>
<feature type="compositionally biased region" description="Gly residues" evidence="1">
    <location>
        <begin position="656"/>
        <end position="667"/>
    </location>
</feature>
<feature type="compositionally biased region" description="Basic and acidic residues" evidence="1">
    <location>
        <begin position="313"/>
        <end position="341"/>
    </location>
</feature>
<feature type="compositionally biased region" description="Basic and acidic residues" evidence="1">
    <location>
        <begin position="683"/>
        <end position="695"/>
    </location>
</feature>
<feature type="compositionally biased region" description="Gly residues" evidence="1">
    <location>
        <begin position="1"/>
        <end position="10"/>
    </location>
</feature>
<dbReference type="OrthoDB" id="6103986at2759"/>
<feature type="compositionally biased region" description="Basic and acidic residues" evidence="1">
    <location>
        <begin position="257"/>
        <end position="266"/>
    </location>
</feature>
<feature type="compositionally biased region" description="Basic and acidic residues" evidence="1">
    <location>
        <begin position="592"/>
        <end position="622"/>
    </location>
</feature>
<comment type="caution">
    <text evidence="3">The sequence shown here is derived from an EMBL/GenBank/DDBJ whole genome shotgun (WGS) entry which is preliminary data.</text>
</comment>
<protein>
    <recommendedName>
        <fullName evidence="2">YTH domain-containing protein</fullName>
    </recommendedName>
</protein>
<feature type="compositionally biased region" description="Basic and acidic residues" evidence="1">
    <location>
        <begin position="355"/>
        <end position="432"/>
    </location>
</feature>
<feature type="region of interest" description="Disordered" evidence="1">
    <location>
        <begin position="1"/>
        <end position="59"/>
    </location>
</feature>
<dbReference type="GO" id="GO:0000381">
    <property type="term" value="P:regulation of alternative mRNA splicing, via spliceosome"/>
    <property type="evidence" value="ECO:0007669"/>
    <property type="project" value="TreeGrafter"/>
</dbReference>
<name>A0A8H7WJV1_9HELO</name>
<dbReference type="PANTHER" id="PTHR12357">
    <property type="entry name" value="YTH YT521-B HOMOLOGY DOMAIN-CONTAINING"/>
    <property type="match status" value="1"/>
</dbReference>
<dbReference type="CDD" id="cd21134">
    <property type="entry name" value="YTH"/>
    <property type="match status" value="1"/>
</dbReference>
<dbReference type="Pfam" id="PF04146">
    <property type="entry name" value="YTH"/>
    <property type="match status" value="1"/>
</dbReference>
<dbReference type="Proteomes" id="UP000664132">
    <property type="component" value="Unassembled WGS sequence"/>
</dbReference>
<dbReference type="PANTHER" id="PTHR12357:SF3">
    <property type="entry name" value="YTH DOMAIN-CONTAINING PROTEIN 1"/>
    <property type="match status" value="1"/>
</dbReference>
<sequence length="888" mass="100133">MWHNNGGFGNNGPFQNNFSQDGYPPSPFAGQPIQGQQYFSQQPNMTQYEEPNGESFQPEVGLFNDRAYTQNQFNSQGPPQVSVQNDLEAEALVASGFMANWQPVQFSPPPFNMQQAVALPPRPPTQINARAAELKAELLKRREGRASSATPPVLTNLAQVTKQVSRENGSSSLRASPKTPITTAEKLEQELNLNELISQYSESKPAAATTVKQETVNSNTSSFQRIPAHMGAKLQEPSLRSPPNTTKQVDTGGNKTEVGKHIDNTAKGKSLGNRHISNGSVSEGEILEDRETNSRASTAATRAKPKEAQSVAKTDEAISRRPRDERTDKPYTRPSRDESPPRRFLLANSNNLVQRNRDDRREEVELRSEKRADRPDYRNERVQYPDIERPAYQRREVRTEDQRRPESRPEHRSETIEQRREEVVNRPVREPKPPTLEDLLPLNEDLREWLEITGYHNAPYRHKILNRRRAIAALDAQRDQLLAEMEADERGGLPAIAGGQMPASSMLPPPIPNKVGGRSESVTAPPGDIASDSQRDRVISNKRPYSDFGDQRGEANSAAKIARTDDRGYQSQRIKEEDGPDYRRPRSSGFDTARRSPPFERREKETSRPRYEPRGRSRERDSSPGLGRRAFDSRPPARGRGYDSVTFYDGEEVERGPGGYEQRGGYRGRAYDPNYRGRGRGRGRGDSRDGRESRDFNQNSDVRMENGFGSKIANGKPFKDPKGFDKGGRGETRYFIVKSFNEENVLRCIQDSVWTTQVQNGSIFKEAFETCKNVILVFSINKSRAFQGYARMESVPGSVESPEWQNAINWESAGAFRVRWLVICSTRFHRIGHLKNALNDNLAVLIGKDGQEIEENCGAGLIELIDEEANLALGQGNRHDDRMWDDHY</sequence>
<dbReference type="EMBL" id="JAFJYH010000003">
    <property type="protein sequence ID" value="KAG4426373.1"/>
    <property type="molecule type" value="Genomic_DNA"/>
</dbReference>
<dbReference type="GO" id="GO:1990247">
    <property type="term" value="F:N6-methyladenosine-containing RNA reader activity"/>
    <property type="evidence" value="ECO:0007669"/>
    <property type="project" value="TreeGrafter"/>
</dbReference>
<dbReference type="GO" id="GO:0000398">
    <property type="term" value="P:mRNA splicing, via spliceosome"/>
    <property type="evidence" value="ECO:0007669"/>
    <property type="project" value="TreeGrafter"/>
</dbReference>
<feature type="compositionally biased region" description="Polar residues" evidence="1">
    <location>
        <begin position="33"/>
        <end position="49"/>
    </location>
</feature>
<dbReference type="Gene3D" id="3.10.590.10">
    <property type="entry name" value="ph1033 like domains"/>
    <property type="match status" value="1"/>
</dbReference>
<dbReference type="InterPro" id="IPR007275">
    <property type="entry name" value="YTH_domain"/>
</dbReference>
<evidence type="ECO:0000313" key="3">
    <source>
        <dbReference type="EMBL" id="KAG4426373.1"/>
    </source>
</evidence>
<feature type="compositionally biased region" description="Basic and acidic residues" evidence="1">
    <location>
        <begin position="562"/>
        <end position="584"/>
    </location>
</feature>
<evidence type="ECO:0000256" key="1">
    <source>
        <dbReference type="SAM" id="MobiDB-lite"/>
    </source>
</evidence>
<dbReference type="GO" id="GO:0005654">
    <property type="term" value="C:nucleoplasm"/>
    <property type="evidence" value="ECO:0007669"/>
    <property type="project" value="TreeGrafter"/>
</dbReference>
<evidence type="ECO:0000259" key="2">
    <source>
        <dbReference type="PROSITE" id="PS50882"/>
    </source>
</evidence>
<organism evidence="3 4">
    <name type="scientific">Cadophora malorum</name>
    <dbReference type="NCBI Taxonomy" id="108018"/>
    <lineage>
        <taxon>Eukaryota</taxon>
        <taxon>Fungi</taxon>
        <taxon>Dikarya</taxon>
        <taxon>Ascomycota</taxon>
        <taxon>Pezizomycotina</taxon>
        <taxon>Leotiomycetes</taxon>
        <taxon>Helotiales</taxon>
        <taxon>Ploettnerulaceae</taxon>
        <taxon>Cadophora</taxon>
    </lineage>
</organism>
<feature type="domain" description="YTH" evidence="2">
    <location>
        <begin position="732"/>
        <end position="865"/>
    </location>
</feature>
<dbReference type="GO" id="GO:0003729">
    <property type="term" value="F:mRNA binding"/>
    <property type="evidence" value="ECO:0007669"/>
    <property type="project" value="TreeGrafter"/>
</dbReference>
<reference evidence="3" key="1">
    <citation type="submission" date="2021-02" db="EMBL/GenBank/DDBJ databases">
        <title>Genome sequence Cadophora malorum strain M34.</title>
        <authorList>
            <person name="Stefanovic E."/>
            <person name="Vu D."/>
            <person name="Scully C."/>
            <person name="Dijksterhuis J."/>
            <person name="Roader J."/>
            <person name="Houbraken J."/>
        </authorList>
    </citation>
    <scope>NUCLEOTIDE SEQUENCE</scope>
    <source>
        <strain evidence="3">M34</strain>
    </source>
</reference>
<gene>
    <name evidence="3" type="ORF">IFR04_000556</name>
</gene>
<evidence type="ECO:0000313" key="4">
    <source>
        <dbReference type="Proteomes" id="UP000664132"/>
    </source>
</evidence>
<dbReference type="PROSITE" id="PS50882">
    <property type="entry name" value="YTH"/>
    <property type="match status" value="1"/>
</dbReference>
<feature type="region of interest" description="Disordered" evidence="1">
    <location>
        <begin position="496"/>
        <end position="725"/>
    </location>
</feature>
<keyword evidence="4" id="KW-1185">Reference proteome</keyword>